<organism evidence="1 2">
    <name type="scientific">Gloeobacter violaceus (strain ATCC 29082 / PCC 7421)</name>
    <dbReference type="NCBI Taxonomy" id="251221"/>
    <lineage>
        <taxon>Bacteria</taxon>
        <taxon>Bacillati</taxon>
        <taxon>Cyanobacteriota</taxon>
        <taxon>Cyanophyceae</taxon>
        <taxon>Gloeobacterales</taxon>
        <taxon>Gloeobacteraceae</taxon>
        <taxon>Gloeobacter</taxon>
    </lineage>
</organism>
<evidence type="ECO:0000313" key="1">
    <source>
        <dbReference type="EMBL" id="BAC88151.1"/>
    </source>
</evidence>
<dbReference type="KEGG" id="gvi:gsl0210"/>
<dbReference type="AlphaFoldDB" id="Q7NP48"/>
<dbReference type="EnsemblBacteria" id="BAC88151">
    <property type="protein sequence ID" value="BAC88151"/>
    <property type="gene ID" value="BAC88151"/>
</dbReference>
<accession>Q7NP48</accession>
<dbReference type="Proteomes" id="UP000000557">
    <property type="component" value="Chromosome"/>
</dbReference>
<reference evidence="1 2" key="1">
    <citation type="journal article" date="2003" name="DNA Res.">
        <title>Complete genome structure of Gloeobacter violaceus PCC 7421, a cyanobacterium that lacks thylakoids.</title>
        <authorList>
            <person name="Nakamura Y."/>
            <person name="Kaneko T."/>
            <person name="Sato S."/>
            <person name="Mimuro M."/>
            <person name="Miyashita H."/>
            <person name="Tsuchiya T."/>
            <person name="Sasamoto S."/>
            <person name="Watanabe A."/>
            <person name="Kawashima K."/>
            <person name="Kishida Y."/>
            <person name="Kiyokawa C."/>
            <person name="Kohara M."/>
            <person name="Matsumoto M."/>
            <person name="Matsuno A."/>
            <person name="Nakazaki N."/>
            <person name="Shimpo S."/>
            <person name="Takeuchi C."/>
            <person name="Yamada M."/>
            <person name="Tabata S."/>
        </authorList>
    </citation>
    <scope>NUCLEOTIDE SEQUENCE [LARGE SCALE GENOMIC DNA]</scope>
    <source>
        <strain evidence="2">ATCC 29082 / PCC 7421</strain>
    </source>
</reference>
<name>Q7NP48_GLOVI</name>
<sequence>MSENRFFLGAAIEMSKRAEQAQEFFTALFEPDERPFFVSDSATIHDIYMDDLGIVFEKCLKYYGIRLSEHMFSKPIWQVLDFLEANRSIK</sequence>
<dbReference type="EMBL" id="BA000045">
    <property type="protein sequence ID" value="BAC88151.1"/>
    <property type="molecule type" value="Genomic_DNA"/>
</dbReference>
<dbReference type="RefSeq" id="WP_011140214.1">
    <property type="nucleotide sequence ID" value="NC_005125.1"/>
</dbReference>
<dbReference type="HOGENOM" id="CLU_2436646_0_0_3"/>
<protein>
    <submittedName>
        <fullName evidence="1">Gsl0210 protein</fullName>
    </submittedName>
</protein>
<keyword evidence="2" id="KW-1185">Reference proteome</keyword>
<evidence type="ECO:0000313" key="2">
    <source>
        <dbReference type="Proteomes" id="UP000000557"/>
    </source>
</evidence>
<reference evidence="1 2" key="2">
    <citation type="journal article" date="2003" name="DNA Res.">
        <title>Complete genome structure of Gloeobacter violaceus PCC 7421, a cyanobacterium that lacks thylakoids (supplement).</title>
        <authorList>
            <person name="Nakamura Y."/>
            <person name="Kaneko T."/>
            <person name="Sato S."/>
            <person name="Mimuro M."/>
            <person name="Miyashita H."/>
            <person name="Tsuchiya T."/>
            <person name="Sasamoto S."/>
            <person name="Watanabe A."/>
            <person name="Kawashima K."/>
            <person name="Kishida Y."/>
            <person name="Kiyokawa C."/>
            <person name="Kohara M."/>
            <person name="Matsumoto M."/>
            <person name="Matsuno A."/>
            <person name="Nakazaki N."/>
            <person name="Shimpo S."/>
            <person name="Takeuchi C."/>
            <person name="Yamada M."/>
            <person name="Tabata S."/>
        </authorList>
    </citation>
    <scope>NUCLEOTIDE SEQUENCE [LARGE SCALE GENOMIC DNA]</scope>
    <source>
        <strain evidence="2">ATCC 29082 / PCC 7421</strain>
    </source>
</reference>
<dbReference type="OrthoDB" id="3078681at2"/>
<dbReference type="InParanoid" id="Q7NP48"/>
<gene>
    <name evidence="1" type="ordered locus">gsl0210</name>
</gene>
<proteinExistence type="predicted"/>